<gene>
    <name evidence="1" type="ORF">AMK59_2847</name>
</gene>
<organism evidence="1 2">
    <name type="scientific">Oryctes borbonicus</name>
    <dbReference type="NCBI Taxonomy" id="1629725"/>
    <lineage>
        <taxon>Eukaryota</taxon>
        <taxon>Metazoa</taxon>
        <taxon>Ecdysozoa</taxon>
        <taxon>Arthropoda</taxon>
        <taxon>Hexapoda</taxon>
        <taxon>Insecta</taxon>
        <taxon>Pterygota</taxon>
        <taxon>Neoptera</taxon>
        <taxon>Endopterygota</taxon>
        <taxon>Coleoptera</taxon>
        <taxon>Polyphaga</taxon>
        <taxon>Scarabaeiformia</taxon>
        <taxon>Scarabaeidae</taxon>
        <taxon>Dynastinae</taxon>
        <taxon>Oryctes</taxon>
    </lineage>
</organism>
<proteinExistence type="predicted"/>
<evidence type="ECO:0000313" key="1">
    <source>
        <dbReference type="EMBL" id="KRT86815.1"/>
    </source>
</evidence>
<dbReference type="CDD" id="cd00303">
    <property type="entry name" value="retropepsin_like"/>
    <property type="match status" value="1"/>
</dbReference>
<comment type="caution">
    <text evidence="1">The sequence shown here is derived from an EMBL/GenBank/DDBJ whole genome shotgun (WGS) entry which is preliminary data.</text>
</comment>
<dbReference type="EMBL" id="LJIG01000125">
    <property type="protein sequence ID" value="KRT86815.1"/>
    <property type="molecule type" value="Genomic_DNA"/>
</dbReference>
<accession>A0A0T6BHQ5</accession>
<name>A0A0T6BHQ5_9SCAR</name>
<protein>
    <recommendedName>
        <fullName evidence="3">Peptidase A2 domain-containing protein</fullName>
    </recommendedName>
</protein>
<evidence type="ECO:0008006" key="3">
    <source>
        <dbReference type="Google" id="ProtNLM"/>
    </source>
</evidence>
<dbReference type="InterPro" id="IPR021109">
    <property type="entry name" value="Peptidase_aspartic_dom_sf"/>
</dbReference>
<dbReference type="AlphaFoldDB" id="A0A0T6BHQ5"/>
<evidence type="ECO:0000313" key="2">
    <source>
        <dbReference type="Proteomes" id="UP000051574"/>
    </source>
</evidence>
<dbReference type="SUPFAM" id="SSF50630">
    <property type="entry name" value="Acid proteases"/>
    <property type="match status" value="1"/>
</dbReference>
<sequence length="245" mass="27434">MKQRNINDHKAKAYLDTGSQVNVLSEDFVREHRILTGRCATTLKGFAEEIAMFILKVDEVFVGTEAAVTFVNLGNVDLIIGQPIIDRDDPRLLLENKEARLICDKTCDPLQKLTLDEDDVRPSLVVDADVQLDPGSVTPVDVNIIDVADNTDVVLRSKFHQLRRAVIVTPECVIASPRATIYVANVGTEAAIWKQGRMVVRGMKCDVERSIKLRGRNCSQDGRMSTLIHIRPVLLEYQVESEFAY</sequence>
<dbReference type="Proteomes" id="UP000051574">
    <property type="component" value="Unassembled WGS sequence"/>
</dbReference>
<dbReference type="OrthoDB" id="6725237at2759"/>
<reference evidence="1 2" key="1">
    <citation type="submission" date="2015-09" db="EMBL/GenBank/DDBJ databases">
        <title>Draft genome of the scarab beetle Oryctes borbonicus.</title>
        <authorList>
            <person name="Meyer J.M."/>
            <person name="Markov G.V."/>
            <person name="Baskaran P."/>
            <person name="Herrmann M."/>
            <person name="Sommer R.J."/>
            <person name="Roedelsperger C."/>
        </authorList>
    </citation>
    <scope>NUCLEOTIDE SEQUENCE [LARGE SCALE GENOMIC DNA]</scope>
    <source>
        <strain evidence="1">OB123</strain>
        <tissue evidence="1">Whole animal</tissue>
    </source>
</reference>
<dbReference type="Gene3D" id="2.40.70.10">
    <property type="entry name" value="Acid Proteases"/>
    <property type="match status" value="1"/>
</dbReference>
<keyword evidence="2" id="KW-1185">Reference proteome</keyword>